<feature type="binding site" evidence="13">
    <location>
        <position position="98"/>
    </location>
    <ligand>
        <name>Zn(2+)</name>
        <dbReference type="ChEBI" id="CHEBI:29105"/>
        <note>catalytic</note>
    </ligand>
</feature>
<keyword evidence="8 13" id="KW-0862">Zinc</keyword>
<comment type="similarity">
    <text evidence="3 14">Belongs to the cytidine and deoxycytidylate deaminase family.</text>
</comment>
<evidence type="ECO:0000256" key="5">
    <source>
        <dbReference type="ARBA" id="ARBA00018266"/>
    </source>
</evidence>
<evidence type="ECO:0000259" key="15">
    <source>
        <dbReference type="PROSITE" id="PS51747"/>
    </source>
</evidence>
<dbReference type="GO" id="GO:0072527">
    <property type="term" value="P:pyrimidine-containing compound metabolic process"/>
    <property type="evidence" value="ECO:0007669"/>
    <property type="project" value="UniProtKB-ARBA"/>
</dbReference>
<dbReference type="GO" id="GO:0008270">
    <property type="term" value="F:zinc ion binding"/>
    <property type="evidence" value="ECO:0007669"/>
    <property type="project" value="UniProtKB-UniRule"/>
</dbReference>
<comment type="cofactor">
    <cofactor evidence="1 13 14">
        <name>Zn(2+)</name>
        <dbReference type="ChEBI" id="CHEBI:29105"/>
    </cofactor>
</comment>
<sequence>MEHDLEITPEDQKELIRLAQSAYAEAYVPYSHYPVGAATLWSSGEIFAGCNVENASFGLTVCAERNSIFQAVAQGERKLKAVAIAVPTETFPSPCGACRQVFREFAEDCLVILVNGQGETQLTHLKTLLPDSFGPEFL</sequence>
<evidence type="ECO:0000256" key="6">
    <source>
        <dbReference type="ARBA" id="ARBA00022723"/>
    </source>
</evidence>
<evidence type="ECO:0000256" key="2">
    <source>
        <dbReference type="ARBA" id="ARBA00003949"/>
    </source>
</evidence>
<dbReference type="eggNOG" id="COG0295">
    <property type="taxonomic scope" value="Bacteria"/>
</dbReference>
<dbReference type="CDD" id="cd01283">
    <property type="entry name" value="cytidine_deaminase"/>
    <property type="match status" value="1"/>
</dbReference>
<accession>W0EAR6</accession>
<evidence type="ECO:0000256" key="11">
    <source>
        <dbReference type="ARBA" id="ARBA00049558"/>
    </source>
</evidence>
<organism evidence="16 17">
    <name type="scientific">Desulfitobacterium metallireducens DSM 15288</name>
    <dbReference type="NCBI Taxonomy" id="871968"/>
    <lineage>
        <taxon>Bacteria</taxon>
        <taxon>Bacillati</taxon>
        <taxon>Bacillota</taxon>
        <taxon>Clostridia</taxon>
        <taxon>Eubacteriales</taxon>
        <taxon>Desulfitobacteriaceae</taxon>
        <taxon>Desulfitobacterium</taxon>
    </lineage>
</organism>
<evidence type="ECO:0000256" key="7">
    <source>
        <dbReference type="ARBA" id="ARBA00022801"/>
    </source>
</evidence>
<dbReference type="NCBIfam" id="NF004064">
    <property type="entry name" value="PRK05578.1"/>
    <property type="match status" value="1"/>
</dbReference>
<dbReference type="EC" id="3.5.4.5" evidence="4 14"/>
<comment type="function">
    <text evidence="2 14">This enzyme scavenges exogenous and endogenous cytidine and 2'-deoxycytidine for UMP synthesis.</text>
</comment>
<evidence type="ECO:0000256" key="3">
    <source>
        <dbReference type="ARBA" id="ARBA00006576"/>
    </source>
</evidence>
<feature type="active site" description="Proton donor" evidence="12">
    <location>
        <position position="64"/>
    </location>
</feature>
<evidence type="ECO:0000313" key="17">
    <source>
        <dbReference type="Proteomes" id="UP000010847"/>
    </source>
</evidence>
<dbReference type="OrthoDB" id="9795347at2"/>
<evidence type="ECO:0000256" key="9">
    <source>
        <dbReference type="ARBA" id="ARBA00032005"/>
    </source>
</evidence>
<evidence type="ECO:0000256" key="14">
    <source>
        <dbReference type="RuleBase" id="RU364006"/>
    </source>
</evidence>
<proteinExistence type="inferred from homology"/>
<evidence type="ECO:0000256" key="10">
    <source>
        <dbReference type="ARBA" id="ARBA00049252"/>
    </source>
</evidence>
<dbReference type="KEGG" id="dmt:DESME_13065"/>
<evidence type="ECO:0000256" key="13">
    <source>
        <dbReference type="PIRSR" id="PIRSR606262-3"/>
    </source>
</evidence>
<dbReference type="InterPro" id="IPR002125">
    <property type="entry name" value="CMP_dCMP_dom"/>
</dbReference>
<dbReference type="SUPFAM" id="SSF53927">
    <property type="entry name" value="Cytidine deaminase-like"/>
    <property type="match status" value="1"/>
</dbReference>
<dbReference type="InterPro" id="IPR016193">
    <property type="entry name" value="Cytidine_deaminase-like"/>
</dbReference>
<dbReference type="NCBIfam" id="TIGR01354">
    <property type="entry name" value="cyt_deam_tetra"/>
    <property type="match status" value="1"/>
</dbReference>
<evidence type="ECO:0000256" key="12">
    <source>
        <dbReference type="PIRSR" id="PIRSR606262-1"/>
    </source>
</evidence>
<evidence type="ECO:0000256" key="1">
    <source>
        <dbReference type="ARBA" id="ARBA00001947"/>
    </source>
</evidence>
<dbReference type="AlphaFoldDB" id="W0EAR6"/>
<dbReference type="Gene3D" id="3.40.140.10">
    <property type="entry name" value="Cytidine Deaminase, domain 2"/>
    <property type="match status" value="1"/>
</dbReference>
<comment type="catalytic activity">
    <reaction evidence="11 14">
        <text>cytidine + H2O + H(+) = uridine + NH4(+)</text>
        <dbReference type="Rhea" id="RHEA:16069"/>
        <dbReference type="ChEBI" id="CHEBI:15377"/>
        <dbReference type="ChEBI" id="CHEBI:15378"/>
        <dbReference type="ChEBI" id="CHEBI:16704"/>
        <dbReference type="ChEBI" id="CHEBI:17562"/>
        <dbReference type="ChEBI" id="CHEBI:28938"/>
        <dbReference type="EC" id="3.5.4.5"/>
    </reaction>
</comment>
<keyword evidence="17" id="KW-1185">Reference proteome</keyword>
<dbReference type="GO" id="GO:0004126">
    <property type="term" value="F:cytidine deaminase activity"/>
    <property type="evidence" value="ECO:0007669"/>
    <property type="project" value="UniProtKB-UniRule"/>
</dbReference>
<dbReference type="Pfam" id="PF00383">
    <property type="entry name" value="dCMP_cyt_deam_1"/>
    <property type="match status" value="1"/>
</dbReference>
<dbReference type="PROSITE" id="PS51747">
    <property type="entry name" value="CYT_DCMP_DEAMINASES_2"/>
    <property type="match status" value="1"/>
</dbReference>
<gene>
    <name evidence="16" type="ORF">DESME_13065</name>
</gene>
<dbReference type="RefSeq" id="WP_006715905.1">
    <property type="nucleotide sequence ID" value="NZ_CP007032.1"/>
</dbReference>
<dbReference type="GO" id="GO:0005829">
    <property type="term" value="C:cytosol"/>
    <property type="evidence" value="ECO:0007669"/>
    <property type="project" value="TreeGrafter"/>
</dbReference>
<comment type="catalytic activity">
    <reaction evidence="10 14">
        <text>2'-deoxycytidine + H2O + H(+) = 2'-deoxyuridine + NH4(+)</text>
        <dbReference type="Rhea" id="RHEA:13433"/>
        <dbReference type="ChEBI" id="CHEBI:15377"/>
        <dbReference type="ChEBI" id="CHEBI:15378"/>
        <dbReference type="ChEBI" id="CHEBI:15698"/>
        <dbReference type="ChEBI" id="CHEBI:16450"/>
        <dbReference type="ChEBI" id="CHEBI:28938"/>
        <dbReference type="EC" id="3.5.4.5"/>
    </reaction>
</comment>
<protein>
    <recommendedName>
        <fullName evidence="5 14">Cytidine deaminase</fullName>
        <ecNumber evidence="4 14">3.5.4.5</ecNumber>
    </recommendedName>
    <alternativeName>
        <fullName evidence="9 14">Cytidine aminohydrolase</fullName>
    </alternativeName>
</protein>
<reference evidence="16 17" key="1">
    <citation type="submission" date="2013-12" db="EMBL/GenBank/DDBJ databases">
        <authorList>
            <consortium name="DOE Joint Genome Institute"/>
            <person name="Smidt H."/>
            <person name="Huntemann M."/>
            <person name="Han J."/>
            <person name="Chen A."/>
            <person name="Kyrpides N."/>
            <person name="Mavromatis K."/>
            <person name="Markowitz V."/>
            <person name="Palaniappan K."/>
            <person name="Ivanova N."/>
            <person name="Schaumberg A."/>
            <person name="Pati A."/>
            <person name="Liolios K."/>
            <person name="Nordberg H.P."/>
            <person name="Cantor M.N."/>
            <person name="Hua S.X."/>
            <person name="Woyke T."/>
        </authorList>
    </citation>
    <scope>NUCLEOTIDE SEQUENCE [LARGE SCALE GENOMIC DNA]</scope>
    <source>
        <strain evidence="17">DSM 15288</strain>
    </source>
</reference>
<evidence type="ECO:0000313" key="16">
    <source>
        <dbReference type="EMBL" id="AHF07847.1"/>
    </source>
</evidence>
<feature type="domain" description="CMP/dCMP-type deaminase" evidence="15">
    <location>
        <begin position="10"/>
        <end position="136"/>
    </location>
</feature>
<dbReference type="PANTHER" id="PTHR11644:SF2">
    <property type="entry name" value="CYTIDINE DEAMINASE"/>
    <property type="match status" value="1"/>
</dbReference>
<dbReference type="PANTHER" id="PTHR11644">
    <property type="entry name" value="CYTIDINE DEAMINASE"/>
    <property type="match status" value="1"/>
</dbReference>
<keyword evidence="6 13" id="KW-0479">Metal-binding</keyword>
<evidence type="ECO:0000256" key="4">
    <source>
        <dbReference type="ARBA" id="ARBA00012783"/>
    </source>
</evidence>
<keyword evidence="7 14" id="KW-0378">Hydrolase</keyword>
<dbReference type="HOGENOM" id="CLU_097262_0_1_9"/>
<dbReference type="Proteomes" id="UP000010847">
    <property type="component" value="Chromosome"/>
</dbReference>
<feature type="binding site" evidence="13">
    <location>
        <position position="62"/>
    </location>
    <ligand>
        <name>Zn(2+)</name>
        <dbReference type="ChEBI" id="CHEBI:29105"/>
        <note>catalytic</note>
    </ligand>
</feature>
<dbReference type="InterPro" id="IPR050202">
    <property type="entry name" value="Cyt/Deoxycyt_deaminase"/>
</dbReference>
<dbReference type="EMBL" id="CP007032">
    <property type="protein sequence ID" value="AHF07847.1"/>
    <property type="molecule type" value="Genomic_DNA"/>
</dbReference>
<dbReference type="InterPro" id="IPR006262">
    <property type="entry name" value="Cyt_deam_tetra"/>
</dbReference>
<feature type="binding site" evidence="13">
    <location>
        <position position="95"/>
    </location>
    <ligand>
        <name>Zn(2+)</name>
        <dbReference type="ChEBI" id="CHEBI:29105"/>
        <note>catalytic</note>
    </ligand>
</feature>
<dbReference type="STRING" id="871968.DESME_13065"/>
<dbReference type="FunFam" id="3.40.140.10:FF:000008">
    <property type="entry name" value="Cytidine deaminase"/>
    <property type="match status" value="1"/>
</dbReference>
<evidence type="ECO:0000256" key="8">
    <source>
        <dbReference type="ARBA" id="ARBA00022833"/>
    </source>
</evidence>
<name>W0EAR6_9FIRM</name>
<dbReference type="GO" id="GO:0055086">
    <property type="term" value="P:nucleobase-containing small molecule metabolic process"/>
    <property type="evidence" value="ECO:0007669"/>
    <property type="project" value="UniProtKB-ARBA"/>
</dbReference>